<comment type="caution">
    <text evidence="2">The sequence shown here is derived from an EMBL/GenBank/DDBJ whole genome shotgun (WGS) entry which is preliminary data.</text>
</comment>
<dbReference type="Proteomes" id="UP000319160">
    <property type="component" value="Unassembled WGS sequence"/>
</dbReference>
<proteinExistence type="predicted"/>
<evidence type="ECO:0000313" key="2">
    <source>
        <dbReference type="EMBL" id="TRX89016.1"/>
    </source>
</evidence>
<dbReference type="AlphaFoldDB" id="A0A553HM83"/>
<name>A0A553HM83_9PEZI</name>
<evidence type="ECO:0000256" key="1">
    <source>
        <dbReference type="SAM" id="MobiDB-lite"/>
    </source>
</evidence>
<dbReference type="EMBL" id="VFLP01000076">
    <property type="protein sequence ID" value="TRX89016.1"/>
    <property type="molecule type" value="Genomic_DNA"/>
</dbReference>
<accession>A0A553HM83</accession>
<gene>
    <name evidence="2" type="ORF">FHL15_010138</name>
</gene>
<sequence>MASSSQPSARELLRCTCPVTDGQTCNRGLDGVPAMQKHLREWHDIVLPDSEVSKCRKGRYRGNLVAKQEFINIFISNARPSNTEAGGREQTTNSRPIDGADLGYDWGQATGRLDFDWPSQK</sequence>
<protein>
    <submittedName>
        <fullName evidence="2">Uncharacterized protein</fullName>
    </submittedName>
</protein>
<feature type="compositionally biased region" description="Polar residues" evidence="1">
    <location>
        <begin position="79"/>
        <end position="95"/>
    </location>
</feature>
<keyword evidence="3" id="KW-1185">Reference proteome</keyword>
<feature type="region of interest" description="Disordered" evidence="1">
    <location>
        <begin position="79"/>
        <end position="103"/>
    </location>
</feature>
<reference evidence="3" key="1">
    <citation type="submission" date="2019-06" db="EMBL/GenBank/DDBJ databases">
        <title>Draft genome sequence of the griseofulvin-producing fungus Xylaria cubensis strain G536.</title>
        <authorList>
            <person name="Mead M.E."/>
            <person name="Raja H.A."/>
            <person name="Steenwyk J.L."/>
            <person name="Knowles S.L."/>
            <person name="Oberlies N.H."/>
            <person name="Rokas A."/>
        </authorList>
    </citation>
    <scope>NUCLEOTIDE SEQUENCE [LARGE SCALE GENOMIC DNA]</scope>
    <source>
        <strain evidence="3">G536</strain>
    </source>
</reference>
<evidence type="ECO:0000313" key="3">
    <source>
        <dbReference type="Proteomes" id="UP000319160"/>
    </source>
</evidence>
<organism evidence="2 3">
    <name type="scientific">Xylaria flabelliformis</name>
    <dbReference type="NCBI Taxonomy" id="2512241"/>
    <lineage>
        <taxon>Eukaryota</taxon>
        <taxon>Fungi</taxon>
        <taxon>Dikarya</taxon>
        <taxon>Ascomycota</taxon>
        <taxon>Pezizomycotina</taxon>
        <taxon>Sordariomycetes</taxon>
        <taxon>Xylariomycetidae</taxon>
        <taxon>Xylariales</taxon>
        <taxon>Xylariaceae</taxon>
        <taxon>Xylaria</taxon>
    </lineage>
</organism>